<name>A0A6A6QBW1_9PEZI</name>
<evidence type="ECO:0000256" key="1">
    <source>
        <dbReference type="SAM" id="MobiDB-lite"/>
    </source>
</evidence>
<keyword evidence="3" id="KW-1185">Reference proteome</keyword>
<feature type="compositionally biased region" description="Basic and acidic residues" evidence="1">
    <location>
        <begin position="181"/>
        <end position="190"/>
    </location>
</feature>
<protein>
    <submittedName>
        <fullName evidence="2">Uncharacterized protein</fullName>
    </submittedName>
</protein>
<gene>
    <name evidence="2" type="ORF">BU16DRAFT_566682</name>
</gene>
<dbReference type="Proteomes" id="UP000799750">
    <property type="component" value="Unassembled WGS sequence"/>
</dbReference>
<proteinExistence type="predicted"/>
<dbReference type="AlphaFoldDB" id="A0A6A6QBW1"/>
<dbReference type="EMBL" id="MU004198">
    <property type="protein sequence ID" value="KAF2489569.1"/>
    <property type="molecule type" value="Genomic_DNA"/>
</dbReference>
<feature type="region of interest" description="Disordered" evidence="1">
    <location>
        <begin position="175"/>
        <end position="194"/>
    </location>
</feature>
<organism evidence="2 3">
    <name type="scientific">Lophium mytilinum</name>
    <dbReference type="NCBI Taxonomy" id="390894"/>
    <lineage>
        <taxon>Eukaryota</taxon>
        <taxon>Fungi</taxon>
        <taxon>Dikarya</taxon>
        <taxon>Ascomycota</taxon>
        <taxon>Pezizomycotina</taxon>
        <taxon>Dothideomycetes</taxon>
        <taxon>Pleosporomycetidae</taxon>
        <taxon>Mytilinidiales</taxon>
        <taxon>Mytilinidiaceae</taxon>
        <taxon>Lophium</taxon>
    </lineage>
</organism>
<reference evidence="2" key="1">
    <citation type="journal article" date="2020" name="Stud. Mycol.">
        <title>101 Dothideomycetes genomes: a test case for predicting lifestyles and emergence of pathogens.</title>
        <authorList>
            <person name="Haridas S."/>
            <person name="Albert R."/>
            <person name="Binder M."/>
            <person name="Bloem J."/>
            <person name="Labutti K."/>
            <person name="Salamov A."/>
            <person name="Andreopoulos B."/>
            <person name="Baker S."/>
            <person name="Barry K."/>
            <person name="Bills G."/>
            <person name="Bluhm B."/>
            <person name="Cannon C."/>
            <person name="Castanera R."/>
            <person name="Culley D."/>
            <person name="Daum C."/>
            <person name="Ezra D."/>
            <person name="Gonzalez J."/>
            <person name="Henrissat B."/>
            <person name="Kuo A."/>
            <person name="Liang C."/>
            <person name="Lipzen A."/>
            <person name="Lutzoni F."/>
            <person name="Magnuson J."/>
            <person name="Mondo S."/>
            <person name="Nolan M."/>
            <person name="Ohm R."/>
            <person name="Pangilinan J."/>
            <person name="Park H.-J."/>
            <person name="Ramirez L."/>
            <person name="Alfaro M."/>
            <person name="Sun H."/>
            <person name="Tritt A."/>
            <person name="Yoshinaga Y."/>
            <person name="Zwiers L.-H."/>
            <person name="Turgeon B."/>
            <person name="Goodwin S."/>
            <person name="Spatafora J."/>
            <person name="Crous P."/>
            <person name="Grigoriev I."/>
        </authorList>
    </citation>
    <scope>NUCLEOTIDE SEQUENCE</scope>
    <source>
        <strain evidence="2">CBS 269.34</strain>
    </source>
</reference>
<accession>A0A6A6QBW1</accession>
<evidence type="ECO:0000313" key="2">
    <source>
        <dbReference type="EMBL" id="KAF2489569.1"/>
    </source>
</evidence>
<sequence length="225" mass="25123">MEDEAVCIGALLDTDIGGIISRSEGVSGKDLAITRFRLLLQQMGDLPSYVLFANVARMTERGFRWAPTSAMRGGETDSDAYFKPAETSRSSGFTFHVEKDGPSDYWNYGSEERWSINRMKMAALEHDLQTESGRRQLALIFRYPVSRLTGEQEAKPNYDGIIPVALVIVEAFGPRSDEEEEKKGKARQEGEEAEDGELVITAKYLHTGKLKCCRDSVNRPCGDEN</sequence>
<evidence type="ECO:0000313" key="3">
    <source>
        <dbReference type="Proteomes" id="UP000799750"/>
    </source>
</evidence>
<dbReference type="OrthoDB" id="10674923at2759"/>